<dbReference type="PRINTS" id="PR00377">
    <property type="entry name" value="IMPHPHTASES"/>
</dbReference>
<evidence type="ECO:0000313" key="2">
    <source>
        <dbReference type="Proteomes" id="UP001501842"/>
    </source>
</evidence>
<accession>A0ABN3U7U3</accession>
<dbReference type="Proteomes" id="UP001501842">
    <property type="component" value="Unassembled WGS sequence"/>
</dbReference>
<comment type="caution">
    <text evidence="1">The sequence shown here is derived from an EMBL/GenBank/DDBJ whole genome shotgun (WGS) entry which is preliminary data.</text>
</comment>
<dbReference type="PANTHER" id="PTHR20854:SF4">
    <property type="entry name" value="INOSITOL-1-MONOPHOSPHATASE-RELATED"/>
    <property type="match status" value="1"/>
</dbReference>
<dbReference type="PANTHER" id="PTHR20854">
    <property type="entry name" value="INOSITOL MONOPHOSPHATASE"/>
    <property type="match status" value="1"/>
</dbReference>
<dbReference type="EMBL" id="BAAATZ010000009">
    <property type="protein sequence ID" value="GAA2725723.1"/>
    <property type="molecule type" value="Genomic_DNA"/>
</dbReference>
<dbReference type="RefSeq" id="WP_344450623.1">
    <property type="nucleotide sequence ID" value="NZ_BAAATZ010000009.1"/>
</dbReference>
<evidence type="ECO:0000313" key="1">
    <source>
        <dbReference type="EMBL" id="GAA2725723.1"/>
    </source>
</evidence>
<dbReference type="InterPro" id="IPR000760">
    <property type="entry name" value="Inositol_monophosphatase-like"/>
</dbReference>
<dbReference type="Gene3D" id="3.40.190.80">
    <property type="match status" value="1"/>
</dbReference>
<proteinExistence type="predicted"/>
<name>A0ABN3U7U3_9ACTN</name>
<reference evidence="1 2" key="1">
    <citation type="journal article" date="2019" name="Int. J. Syst. Evol. Microbiol.">
        <title>The Global Catalogue of Microorganisms (GCM) 10K type strain sequencing project: providing services to taxonomists for standard genome sequencing and annotation.</title>
        <authorList>
            <consortium name="The Broad Institute Genomics Platform"/>
            <consortium name="The Broad Institute Genome Sequencing Center for Infectious Disease"/>
            <person name="Wu L."/>
            <person name="Ma J."/>
        </authorList>
    </citation>
    <scope>NUCLEOTIDE SEQUENCE [LARGE SCALE GENOMIC DNA]</scope>
    <source>
        <strain evidence="1 2">JCM 8201</strain>
    </source>
</reference>
<keyword evidence="2" id="KW-1185">Reference proteome</keyword>
<gene>
    <name evidence="1" type="ORF">GCM10010439_26350</name>
</gene>
<organism evidence="1 2">
    <name type="scientific">Actinocorallia aurantiaca</name>
    <dbReference type="NCBI Taxonomy" id="46204"/>
    <lineage>
        <taxon>Bacteria</taxon>
        <taxon>Bacillati</taxon>
        <taxon>Actinomycetota</taxon>
        <taxon>Actinomycetes</taxon>
        <taxon>Streptosporangiales</taxon>
        <taxon>Thermomonosporaceae</taxon>
        <taxon>Actinocorallia</taxon>
    </lineage>
</organism>
<dbReference type="Pfam" id="PF00459">
    <property type="entry name" value="Inositol_P"/>
    <property type="match status" value="1"/>
</dbReference>
<dbReference type="SUPFAM" id="SSF56655">
    <property type="entry name" value="Carbohydrate phosphatase"/>
    <property type="match status" value="1"/>
</dbReference>
<dbReference type="Gene3D" id="3.30.540.10">
    <property type="entry name" value="Fructose-1,6-Bisphosphatase, subunit A, domain 1"/>
    <property type="match status" value="1"/>
</dbReference>
<protein>
    <submittedName>
        <fullName evidence="1">Inositol monophosphatase family protein</fullName>
    </submittedName>
</protein>
<sequence length="282" mass="29623">MIDVAEVSAIIRRVAEREVLPRFGALAAADISEKSPGDLVTVADRAAEDALAERLGALLPGSVVVGEEAVAADPGLLALLDGPDPVWIVDPIDGTKNFVDGSPRFTMLVALARKGELLASWTHAPALDVHATATKGGGARVDGRRVRVRPCGSGLRALDIVTSQPHWWTPEARAQTHALARRRVSLAYFDTSGLEYVELAAGRRSAMILGWEFPWDHAAGILLHAEAGGVSLTADGTPFRLSGGNSLPFVSAPDEATALAVHEAMRTVPERGSRAGSRGGPV</sequence>